<sequence>MSSRLQGDPCVRLFLFLCCRHQALGVKPVVRGNRGCRSAPGRLIAHTPVRFQGTLVVHSRQAGSEDAGGSPATGSEHGIGCSAGQTAIFVLIDAGRDHRARDGASVRTFPGTLDLYHLG</sequence>
<name>A0AAV7RS86_PLEWA</name>
<feature type="chain" id="PRO_5043608416" description="Secreted protein" evidence="1">
    <location>
        <begin position="26"/>
        <end position="119"/>
    </location>
</feature>
<proteinExistence type="predicted"/>
<accession>A0AAV7RS86</accession>
<evidence type="ECO:0000313" key="2">
    <source>
        <dbReference type="EMBL" id="KAJ1154039.1"/>
    </source>
</evidence>
<keyword evidence="1" id="KW-0732">Signal</keyword>
<dbReference type="AlphaFoldDB" id="A0AAV7RS86"/>
<evidence type="ECO:0000256" key="1">
    <source>
        <dbReference type="SAM" id="SignalP"/>
    </source>
</evidence>
<feature type="signal peptide" evidence="1">
    <location>
        <begin position="1"/>
        <end position="25"/>
    </location>
</feature>
<evidence type="ECO:0008006" key="4">
    <source>
        <dbReference type="Google" id="ProtNLM"/>
    </source>
</evidence>
<organism evidence="2 3">
    <name type="scientific">Pleurodeles waltl</name>
    <name type="common">Iberian ribbed newt</name>
    <dbReference type="NCBI Taxonomy" id="8319"/>
    <lineage>
        <taxon>Eukaryota</taxon>
        <taxon>Metazoa</taxon>
        <taxon>Chordata</taxon>
        <taxon>Craniata</taxon>
        <taxon>Vertebrata</taxon>
        <taxon>Euteleostomi</taxon>
        <taxon>Amphibia</taxon>
        <taxon>Batrachia</taxon>
        <taxon>Caudata</taxon>
        <taxon>Salamandroidea</taxon>
        <taxon>Salamandridae</taxon>
        <taxon>Pleurodelinae</taxon>
        <taxon>Pleurodeles</taxon>
    </lineage>
</organism>
<gene>
    <name evidence="2" type="ORF">NDU88_006796</name>
</gene>
<reference evidence="2" key="1">
    <citation type="journal article" date="2022" name="bioRxiv">
        <title>Sequencing and chromosome-scale assembly of the giantPleurodeles waltlgenome.</title>
        <authorList>
            <person name="Brown T."/>
            <person name="Elewa A."/>
            <person name="Iarovenko S."/>
            <person name="Subramanian E."/>
            <person name="Araus A.J."/>
            <person name="Petzold A."/>
            <person name="Susuki M."/>
            <person name="Suzuki K.-i.T."/>
            <person name="Hayashi T."/>
            <person name="Toyoda A."/>
            <person name="Oliveira C."/>
            <person name="Osipova E."/>
            <person name="Leigh N.D."/>
            <person name="Simon A."/>
            <person name="Yun M.H."/>
        </authorList>
    </citation>
    <scope>NUCLEOTIDE SEQUENCE</scope>
    <source>
        <strain evidence="2">20211129_DDA</strain>
        <tissue evidence="2">Liver</tissue>
    </source>
</reference>
<dbReference type="Proteomes" id="UP001066276">
    <property type="component" value="Chromosome 5"/>
</dbReference>
<evidence type="ECO:0000313" key="3">
    <source>
        <dbReference type="Proteomes" id="UP001066276"/>
    </source>
</evidence>
<protein>
    <recommendedName>
        <fullName evidence="4">Secreted protein</fullName>
    </recommendedName>
</protein>
<dbReference type="EMBL" id="JANPWB010000009">
    <property type="protein sequence ID" value="KAJ1154039.1"/>
    <property type="molecule type" value="Genomic_DNA"/>
</dbReference>
<comment type="caution">
    <text evidence="2">The sequence shown here is derived from an EMBL/GenBank/DDBJ whole genome shotgun (WGS) entry which is preliminary data.</text>
</comment>
<keyword evidence="3" id="KW-1185">Reference proteome</keyword>